<reference evidence="1 2" key="2">
    <citation type="submission" date="2013-04" db="EMBL/GenBank/DDBJ databases">
        <title>Comparative genomics of 12 strains of Erwinia amylovora identifies a pan-genome with a large conserved core and provides insights into host specificity.</title>
        <authorList>
            <person name="Mann R.A."/>
            <person name="Smits T.H.M."/>
            <person name="Buehlmann A."/>
            <person name="Blom J."/>
            <person name="Goesmann A."/>
            <person name="Frey J.E."/>
            <person name="Plummer K.M."/>
            <person name="Beer S.V."/>
            <person name="Luck J."/>
            <person name="Duffy B."/>
            <person name="Rodoni B."/>
        </authorList>
    </citation>
    <scope>NUCLEOTIDE SEQUENCE [LARGE SCALE GENOMIC DNA]</scope>
    <source>
        <strain evidence="2">CFBP 1232</strain>
    </source>
</reference>
<sequence length="49" mass="5850">MWLVIQYLMALRQRSGIFHECFDCNVMIIEKKLPVRSDQEAFFLPFNGN</sequence>
<evidence type="ECO:0000313" key="2">
    <source>
        <dbReference type="Proteomes" id="UP000013111"/>
    </source>
</evidence>
<organism evidence="1 2">
    <name type="scientific">Erwinia amylovora NBRC 12687 = CFBP 1232</name>
    <dbReference type="NCBI Taxonomy" id="1219359"/>
    <lineage>
        <taxon>Bacteria</taxon>
        <taxon>Pseudomonadati</taxon>
        <taxon>Pseudomonadota</taxon>
        <taxon>Gammaproteobacteria</taxon>
        <taxon>Enterobacterales</taxon>
        <taxon>Erwiniaceae</taxon>
        <taxon>Erwinia</taxon>
    </lineage>
</organism>
<evidence type="ECO:0000313" key="1">
    <source>
        <dbReference type="EMBL" id="CCO94781.1"/>
    </source>
</evidence>
<accession>A0A831EUD5</accession>
<gene>
    <name evidence="1" type="ORF">BN437_2871</name>
</gene>
<reference evidence="1 2" key="1">
    <citation type="submission" date="2012-11" db="EMBL/GenBank/DDBJ databases">
        <authorList>
            <person name="Linke B."/>
        </authorList>
    </citation>
    <scope>NUCLEOTIDE SEQUENCE [LARGE SCALE GENOMIC DNA]</scope>
    <source>
        <strain evidence="2">CFBP 1232</strain>
    </source>
</reference>
<dbReference type="Proteomes" id="UP000013111">
    <property type="component" value="Unassembled WGS sequence"/>
</dbReference>
<dbReference type="AlphaFoldDB" id="A0A831EUD5"/>
<name>A0A831EUD5_ERWAM</name>
<protein>
    <submittedName>
        <fullName evidence="1">Uncharacterized protein</fullName>
    </submittedName>
</protein>
<dbReference type="EMBL" id="CAPB01000035">
    <property type="protein sequence ID" value="CCO94781.1"/>
    <property type="molecule type" value="Genomic_DNA"/>
</dbReference>
<comment type="caution">
    <text evidence="1">The sequence shown here is derived from an EMBL/GenBank/DDBJ whole genome shotgun (WGS) entry which is preliminary data.</text>
</comment>
<proteinExistence type="predicted"/>